<evidence type="ECO:0000313" key="5">
    <source>
        <dbReference type="Proteomes" id="UP000290189"/>
    </source>
</evidence>
<name>A0A0G4J563_PLABS</name>
<dbReference type="EMBL" id="OVEO01000013">
    <property type="protein sequence ID" value="SPQ99906.1"/>
    <property type="molecule type" value="Genomic_DNA"/>
</dbReference>
<dbReference type="EMBL" id="CDSF01000127">
    <property type="protein sequence ID" value="CEP02436.1"/>
    <property type="molecule type" value="Genomic_DNA"/>
</dbReference>
<reference evidence="2 4" key="1">
    <citation type="submission" date="2015-02" db="EMBL/GenBank/DDBJ databases">
        <authorList>
            <person name="Chooi Y.-H."/>
        </authorList>
    </citation>
    <scope>NUCLEOTIDE SEQUENCE [LARGE SCALE GENOMIC DNA]</scope>
    <source>
        <strain evidence="2">E3</strain>
    </source>
</reference>
<geneLocation type="mitochondrion" evidence="3"/>
<dbReference type="Proteomes" id="UP000039324">
    <property type="component" value="Unassembled WGS sequence"/>
</dbReference>
<feature type="region of interest" description="Disordered" evidence="1">
    <location>
        <begin position="1"/>
        <end position="34"/>
    </location>
</feature>
<keyword evidence="4" id="KW-1185">Reference proteome</keyword>
<dbReference type="Proteomes" id="UP000290189">
    <property type="component" value="Unassembled WGS sequence"/>
</dbReference>
<dbReference type="AlphaFoldDB" id="A0A0G4J563"/>
<gene>
    <name evidence="2" type="ORF">PBRA_009020</name>
    <name evidence="3" type="ORF">PLBR_LOCUS7121</name>
</gene>
<protein>
    <submittedName>
        <fullName evidence="2">Uncharacterized protein</fullName>
    </submittedName>
</protein>
<keyword evidence="3" id="KW-0496">Mitochondrion</keyword>
<organism evidence="2 4">
    <name type="scientific">Plasmodiophora brassicae</name>
    <name type="common">Clubroot disease agent</name>
    <dbReference type="NCBI Taxonomy" id="37360"/>
    <lineage>
        <taxon>Eukaryota</taxon>
        <taxon>Sar</taxon>
        <taxon>Rhizaria</taxon>
        <taxon>Endomyxa</taxon>
        <taxon>Phytomyxea</taxon>
        <taxon>Plasmodiophorida</taxon>
        <taxon>Plasmodiophoridae</taxon>
        <taxon>Plasmodiophora</taxon>
    </lineage>
</organism>
<evidence type="ECO:0000313" key="3">
    <source>
        <dbReference type="EMBL" id="SPQ99906.1"/>
    </source>
</evidence>
<sequence length="354" mass="39483">MGPGSGRPRGQAPGSRARGDGHRGRGRAVHLSQAVQLSPDEIAVQLDCPDVVLRSRPDEVDHEALSRPKKKEVEGPANYKRRQLKRALRPMDCCGCRSNCIDMLGVVADEHRRLFVEKRDFMAQTAYLASMITIRKAPADSVPGSYQYALPGSDGIPIVICRQAFMNVFGMGTVKLTNVIKRMTNQYGVQQGAVPSLGMDGRGKSNVVVRNRTPHNVLEIARAFIVPQLKQFGEVSHYLQEEQVQVIYMPADQSPSSLWRQLLNDHDRVASQQLQEALALQVELASSFEPIITERRFIDLFAAEFGYVKFYKPKTDECKKCLVFRAQLDAMLNSNPAKAFLQAEFEAPPSWATV</sequence>
<evidence type="ECO:0000256" key="1">
    <source>
        <dbReference type="SAM" id="MobiDB-lite"/>
    </source>
</evidence>
<reference evidence="3 5" key="2">
    <citation type="submission" date="2018-03" db="EMBL/GenBank/DDBJ databases">
        <authorList>
            <person name="Fogelqvist J."/>
        </authorList>
    </citation>
    <scope>NUCLEOTIDE SEQUENCE [LARGE SCALE GENOMIC DNA]</scope>
</reference>
<proteinExistence type="predicted"/>
<evidence type="ECO:0000313" key="2">
    <source>
        <dbReference type="EMBL" id="CEP02436.1"/>
    </source>
</evidence>
<evidence type="ECO:0000313" key="4">
    <source>
        <dbReference type="Proteomes" id="UP000039324"/>
    </source>
</evidence>
<accession>A0A0G4J563</accession>